<keyword evidence="4" id="KW-0732">Signal</keyword>
<feature type="chain" id="PRO_5047527145" description="Hemolysin-type calcium-binding repeat-containing protein" evidence="4">
    <location>
        <begin position="37"/>
        <end position="300"/>
    </location>
</feature>
<dbReference type="InterPro" id="IPR018511">
    <property type="entry name" value="Hemolysin-typ_Ca-bd_CS"/>
</dbReference>
<proteinExistence type="predicted"/>
<dbReference type="EMBL" id="JAHBAY010000018">
    <property type="protein sequence ID" value="MBT0773608.1"/>
    <property type="molecule type" value="Genomic_DNA"/>
</dbReference>
<feature type="region of interest" description="Disordered" evidence="3">
    <location>
        <begin position="237"/>
        <end position="258"/>
    </location>
</feature>
<name>A0ABS5TS44_9ACTN</name>
<dbReference type="Proteomes" id="UP001197247">
    <property type="component" value="Unassembled WGS sequence"/>
</dbReference>
<evidence type="ECO:0000256" key="3">
    <source>
        <dbReference type="SAM" id="MobiDB-lite"/>
    </source>
</evidence>
<gene>
    <name evidence="5" type="ORF">KIH74_31985</name>
</gene>
<keyword evidence="2" id="KW-0964">Secreted</keyword>
<dbReference type="Pfam" id="PF00353">
    <property type="entry name" value="HemolysinCabind"/>
    <property type="match status" value="3"/>
</dbReference>
<comment type="subcellular location">
    <subcellularLocation>
        <location evidence="1">Secreted</location>
    </subcellularLocation>
</comment>
<dbReference type="SUPFAM" id="SSF51120">
    <property type="entry name" value="beta-Roll"/>
    <property type="match status" value="1"/>
</dbReference>
<feature type="compositionally biased region" description="Basic and acidic residues" evidence="3">
    <location>
        <begin position="247"/>
        <end position="258"/>
    </location>
</feature>
<evidence type="ECO:0000313" key="6">
    <source>
        <dbReference type="Proteomes" id="UP001197247"/>
    </source>
</evidence>
<reference evidence="5 6" key="1">
    <citation type="submission" date="2021-05" db="EMBL/GenBank/DDBJ databases">
        <title>Kineosporia and Streptomyces sp. nov. two new marine actinobacteria isolated from Coral.</title>
        <authorList>
            <person name="Buangrab K."/>
            <person name="Sutthacheep M."/>
            <person name="Yeemin T."/>
            <person name="Harunari E."/>
            <person name="Igarashi Y."/>
            <person name="Kanchanasin P."/>
            <person name="Tanasupawat S."/>
            <person name="Phongsopitanun W."/>
        </authorList>
    </citation>
    <scope>NUCLEOTIDE SEQUENCE [LARGE SCALE GENOMIC DNA]</scope>
    <source>
        <strain evidence="5 6">J2-2</strain>
    </source>
</reference>
<dbReference type="InterPro" id="IPR011049">
    <property type="entry name" value="Serralysin-like_metalloprot_C"/>
</dbReference>
<evidence type="ECO:0000256" key="2">
    <source>
        <dbReference type="ARBA" id="ARBA00022525"/>
    </source>
</evidence>
<dbReference type="Gene3D" id="2.150.10.10">
    <property type="entry name" value="Serralysin-like metalloprotease, C-terminal"/>
    <property type="match status" value="2"/>
</dbReference>
<feature type="signal peptide" evidence="4">
    <location>
        <begin position="1"/>
        <end position="36"/>
    </location>
</feature>
<dbReference type="InterPro" id="IPR001343">
    <property type="entry name" value="Hemolysn_Ca-bd"/>
</dbReference>
<protein>
    <recommendedName>
        <fullName evidence="7">Hemolysin-type calcium-binding repeat-containing protein</fullName>
    </recommendedName>
</protein>
<dbReference type="InterPro" id="IPR050557">
    <property type="entry name" value="RTX_toxin/Mannuronan_C5-epim"/>
</dbReference>
<evidence type="ECO:0008006" key="7">
    <source>
        <dbReference type="Google" id="ProtNLM"/>
    </source>
</evidence>
<evidence type="ECO:0000313" key="5">
    <source>
        <dbReference type="EMBL" id="MBT0773608.1"/>
    </source>
</evidence>
<evidence type="ECO:0000256" key="4">
    <source>
        <dbReference type="SAM" id="SignalP"/>
    </source>
</evidence>
<keyword evidence="6" id="KW-1185">Reference proteome</keyword>
<dbReference type="PROSITE" id="PS00330">
    <property type="entry name" value="HEMOLYSIN_CALCIUM"/>
    <property type="match status" value="2"/>
</dbReference>
<sequence length="300" mass="31047">MTRRRGRPGLPALAVTTTSLLAVGLSPVLLASGAQAAAKPATVSISANGQKLTYQAAGGQTNKLTVTKTSKGVEDDHSGYGELEFTYVIDDSVEITSASEYCTYPKSGDRTRISCTWNVLMGQDPGYVGTFKLGDKNDSVRFVNPTDDTYSPDEWFLGLGNDTYTSPDTHLDGGKIYGGTGNDKITVGRAGGDLTGVHGDKGNDTIRVTKGEAWNIDGGAGNDTIYGGAGQDDLAGGDGNDLIHGGSGRDEITGGRGDDRLYGDAGADTIYGNSGNDKLYGGTGTDTLLGGPGKDVIKQN</sequence>
<dbReference type="PANTHER" id="PTHR38340:SF1">
    <property type="entry name" value="S-LAYER PROTEIN"/>
    <property type="match status" value="1"/>
</dbReference>
<organism evidence="5 6">
    <name type="scientific">Kineosporia corallincola</name>
    <dbReference type="NCBI Taxonomy" id="2835133"/>
    <lineage>
        <taxon>Bacteria</taxon>
        <taxon>Bacillati</taxon>
        <taxon>Actinomycetota</taxon>
        <taxon>Actinomycetes</taxon>
        <taxon>Kineosporiales</taxon>
        <taxon>Kineosporiaceae</taxon>
        <taxon>Kineosporia</taxon>
    </lineage>
</organism>
<dbReference type="PANTHER" id="PTHR38340">
    <property type="entry name" value="S-LAYER PROTEIN"/>
    <property type="match status" value="1"/>
</dbReference>
<evidence type="ECO:0000256" key="1">
    <source>
        <dbReference type="ARBA" id="ARBA00004613"/>
    </source>
</evidence>
<dbReference type="PRINTS" id="PR00313">
    <property type="entry name" value="CABNDNGRPT"/>
</dbReference>
<dbReference type="RefSeq" id="WP_214160145.1">
    <property type="nucleotide sequence ID" value="NZ_JAHBAY010000018.1"/>
</dbReference>
<accession>A0ABS5TS44</accession>
<comment type="caution">
    <text evidence="5">The sequence shown here is derived from an EMBL/GenBank/DDBJ whole genome shotgun (WGS) entry which is preliminary data.</text>
</comment>